<dbReference type="SUPFAM" id="SSF56317">
    <property type="entry name" value="Carbon-nitrogen hydrolase"/>
    <property type="match status" value="1"/>
</dbReference>
<dbReference type="AlphaFoldDB" id="A0A2N8ZDC3"/>
<reference evidence="1 2" key="1">
    <citation type="submission" date="2017-10" db="EMBL/GenBank/DDBJ databases">
        <authorList>
            <person name="Banno H."/>
            <person name="Chua N.-H."/>
        </authorList>
    </citation>
    <scope>NUCLEOTIDE SEQUENCE [LARGE SCALE GENOMIC DNA]</scope>
    <source>
        <strain evidence="1">Vibrio tapetis CECT4600</strain>
    </source>
</reference>
<protein>
    <submittedName>
        <fullName evidence="1">Uncharacterized protein</fullName>
    </submittedName>
</protein>
<organism evidence="1 2">
    <name type="scientific">Vibrio tapetis subsp. tapetis</name>
    <dbReference type="NCBI Taxonomy" id="1671868"/>
    <lineage>
        <taxon>Bacteria</taxon>
        <taxon>Pseudomonadati</taxon>
        <taxon>Pseudomonadota</taxon>
        <taxon>Gammaproteobacteria</taxon>
        <taxon>Vibrionales</taxon>
        <taxon>Vibrionaceae</taxon>
        <taxon>Vibrio</taxon>
    </lineage>
</organism>
<accession>A0A2N8ZDC3</accession>
<dbReference type="RefSeq" id="WP_102522503.1">
    <property type="nucleotide sequence ID" value="NZ_LT960611.1"/>
</dbReference>
<proteinExistence type="predicted"/>
<sequence>MILATFLKNMLWDDEASGDARRFARLKPIKNEETFYSVSIDDDLFSRLIWPMNTFHVLAKIFDTYDVYQKIVSLENETDYLSQFHSGHGRNWGESLIKAETSQEIFISSRFYSLLYSLFSRSRVSMKIEDLLEDSGYLRALFQLYIASDACAYRIQSYLYRNSPPLINEYSEKLVARKGRSIISSLSQCDKTNGVIQFKSHTPQAGISLNSLSHDLAYIKPGVEVAALVGNSTQSRESHQYNVLILPWPLEVKDEFFEQDDKPTLQMDEGFGFFAYVNHHAITCQMVIYAIESCEEQSPDLVVIPECAVNSNDKRNLLEGLRAHFLAKGTTPPVIIFGIFGEGDCRGTYGENSLDLLYENRFVDRYVGENQKKHHRWALDETQLNTYGLGHVLSTDKVKWWENCSTGERKLISYQDDYIHICPLICEDLARQDPIAPVLRSLGPDLVVALLLDGPQIPQRWPGTYAKMLTEEPGCSVLSISPYGMTQRSTGDINPATGLNYEPSSNIALWSEVGGAQQTLELEKGRVGILLTLKFSEQKQWSADGRGENKRRLFYFNHHSVGDTVELSNLELPKVQGKKLTESA</sequence>
<name>A0A2N8ZDC3_9VIBR</name>
<keyword evidence="2" id="KW-1185">Reference proteome</keyword>
<dbReference type="Proteomes" id="UP000235828">
    <property type="component" value="Chromosome A"/>
</dbReference>
<evidence type="ECO:0000313" key="1">
    <source>
        <dbReference type="EMBL" id="SON49921.1"/>
    </source>
</evidence>
<dbReference type="InterPro" id="IPR036526">
    <property type="entry name" value="C-N_Hydrolase_sf"/>
</dbReference>
<dbReference type="KEGG" id="vta:A1942"/>
<evidence type="ECO:0000313" key="2">
    <source>
        <dbReference type="Proteomes" id="UP000235828"/>
    </source>
</evidence>
<dbReference type="EMBL" id="LT960611">
    <property type="protein sequence ID" value="SON49921.1"/>
    <property type="molecule type" value="Genomic_DNA"/>
</dbReference>
<dbReference type="OrthoDB" id="8737571at2"/>
<gene>
    <name evidence="1" type="ORF">VTAP4600_A1942</name>
</gene>